<evidence type="ECO:0000256" key="7">
    <source>
        <dbReference type="ARBA" id="ARBA00023274"/>
    </source>
</evidence>
<reference evidence="11 12" key="1">
    <citation type="submission" date="2022-09" db="EMBL/GenBank/DDBJ databases">
        <title>Xylan utilization by haloarchaea-nanohaloarchaea associations.</title>
        <authorList>
            <person name="Yakimov M."/>
        </authorList>
    </citation>
    <scope>NUCLEOTIDE SEQUENCE [LARGE SCALE GENOMIC DNA]</scope>
    <source>
        <strain evidence="11 12">SVXNc</strain>
    </source>
</reference>
<evidence type="ECO:0000256" key="4">
    <source>
        <dbReference type="ARBA" id="ARBA00022730"/>
    </source>
</evidence>
<evidence type="ECO:0000256" key="9">
    <source>
        <dbReference type="NCBIfam" id="TIGR03677"/>
    </source>
</evidence>
<organism evidence="11 12">
    <name type="scientific">Candidatus Nanohalococcus occultus</name>
    <dbReference type="NCBI Taxonomy" id="2978047"/>
    <lineage>
        <taxon>Archaea</taxon>
        <taxon>Candidatus Nanohalarchaeota</taxon>
        <taxon>Candidatus Nanohalarchaeota incertae sedis</taxon>
        <taxon>Candidatus Nanohalococcus</taxon>
    </lineage>
</organism>
<dbReference type="InterPro" id="IPR004038">
    <property type="entry name" value="Ribosomal_eL8/eL30/eS12/Gad45"/>
</dbReference>
<dbReference type="RefSeq" id="WP_347722185.1">
    <property type="nucleotide sequence ID" value="NZ_CP104395.1"/>
</dbReference>
<evidence type="ECO:0000256" key="5">
    <source>
        <dbReference type="ARBA" id="ARBA00022884"/>
    </source>
</evidence>
<dbReference type="Gene3D" id="3.30.1330.30">
    <property type="match status" value="1"/>
</dbReference>
<name>A0ABY8CHB5_9ARCH</name>
<dbReference type="GeneID" id="98290329"/>
<dbReference type="PRINTS" id="PR00881">
    <property type="entry name" value="L7ARS6FAMILY"/>
</dbReference>
<keyword evidence="2" id="KW-0963">Cytoplasm</keyword>
<keyword evidence="7" id="KW-0687">Ribonucleoprotein</keyword>
<dbReference type="NCBIfam" id="TIGR03677">
    <property type="entry name" value="eL8_ribo"/>
    <property type="match status" value="1"/>
</dbReference>
<evidence type="ECO:0000259" key="10">
    <source>
        <dbReference type="Pfam" id="PF01248"/>
    </source>
</evidence>
<accession>A0ABY8CHB5</accession>
<protein>
    <recommendedName>
        <fullName evidence="8 9">50S ribosomal protein L7Ae</fullName>
    </recommendedName>
</protein>
<feature type="domain" description="Ribosomal protein eL8/eL30/eS12/Gadd45" evidence="10">
    <location>
        <begin position="16"/>
        <end position="104"/>
    </location>
</feature>
<dbReference type="PANTHER" id="PTHR23105">
    <property type="entry name" value="RIBOSOMAL PROTEIN L7AE FAMILY MEMBER"/>
    <property type="match status" value="1"/>
</dbReference>
<dbReference type="Pfam" id="PF01248">
    <property type="entry name" value="Ribosomal_L7Ae"/>
    <property type="match status" value="1"/>
</dbReference>
<dbReference type="PRINTS" id="PR00884">
    <property type="entry name" value="RIBOSOMALHS6"/>
</dbReference>
<dbReference type="InterPro" id="IPR050257">
    <property type="entry name" value="eL8/uL1-like"/>
</dbReference>
<dbReference type="EMBL" id="CP104395">
    <property type="protein sequence ID" value="WEL19313.1"/>
    <property type="molecule type" value="Genomic_DNA"/>
</dbReference>
<keyword evidence="5" id="KW-0694">RNA-binding</keyword>
<keyword evidence="4" id="KW-0699">rRNA-binding</keyword>
<dbReference type="Proteomes" id="UP001218034">
    <property type="component" value="Chromosome"/>
</dbReference>
<proteinExistence type="inferred from homology"/>
<evidence type="ECO:0000313" key="12">
    <source>
        <dbReference type="Proteomes" id="UP001218034"/>
    </source>
</evidence>
<evidence type="ECO:0000256" key="8">
    <source>
        <dbReference type="ARBA" id="ARBA00035441"/>
    </source>
</evidence>
<evidence type="ECO:0000256" key="2">
    <source>
        <dbReference type="ARBA" id="ARBA00022490"/>
    </source>
</evidence>
<keyword evidence="6 11" id="KW-0689">Ribosomal protein</keyword>
<dbReference type="GO" id="GO:0005840">
    <property type="term" value="C:ribosome"/>
    <property type="evidence" value="ECO:0007669"/>
    <property type="project" value="UniProtKB-KW"/>
</dbReference>
<sequence>MATYTEFDVSDSLAEKTYNAVENAQNIRKGTNEVTKAIERNEAALVVVAGDVSPEEIVMHIPALADERDIAFTFVPEKEELGMAAGINVQTAAVAITTPGSAEDEVQDIVQKSNELREAEEE</sequence>
<dbReference type="InterPro" id="IPR022481">
    <property type="entry name" value="Ribosomal_eL8_arc"/>
</dbReference>
<gene>
    <name evidence="11" type="primary">rpl7Ae</name>
    <name evidence="11" type="ORF">SVXNc_0286</name>
</gene>
<keyword evidence="12" id="KW-1185">Reference proteome</keyword>
<comment type="similarity">
    <text evidence="1">Belongs to the eukaryotic ribosomal protein eL8 family.</text>
</comment>
<evidence type="ECO:0000256" key="3">
    <source>
        <dbReference type="ARBA" id="ARBA00022694"/>
    </source>
</evidence>
<dbReference type="InterPro" id="IPR018492">
    <property type="entry name" value="Ribosomal_eL8/Nhp2"/>
</dbReference>
<evidence type="ECO:0000313" key="11">
    <source>
        <dbReference type="EMBL" id="WEL19313.1"/>
    </source>
</evidence>
<evidence type="ECO:0000256" key="1">
    <source>
        <dbReference type="ARBA" id="ARBA00007337"/>
    </source>
</evidence>
<evidence type="ECO:0000256" key="6">
    <source>
        <dbReference type="ARBA" id="ARBA00022980"/>
    </source>
</evidence>
<keyword evidence="3" id="KW-0819">tRNA processing</keyword>
<dbReference type="InterPro" id="IPR029064">
    <property type="entry name" value="Ribosomal_eL30-like_sf"/>
</dbReference>
<dbReference type="SUPFAM" id="SSF55315">
    <property type="entry name" value="L30e-like"/>
    <property type="match status" value="1"/>
</dbReference>